<evidence type="ECO:0000256" key="6">
    <source>
        <dbReference type="ARBA" id="ARBA00022837"/>
    </source>
</evidence>
<evidence type="ECO:0000256" key="9">
    <source>
        <dbReference type="SAM" id="SignalP"/>
    </source>
</evidence>
<keyword evidence="4" id="KW-0378">Hydrolase</keyword>
<keyword evidence="2 11" id="KW-0645">Protease</keyword>
<comment type="cofactor">
    <cofactor evidence="1">
        <name>Ca(2+)</name>
        <dbReference type="ChEBI" id="CHEBI:29108"/>
    </cofactor>
</comment>
<keyword evidence="5" id="KW-0720">Serine protease</keyword>
<dbReference type="Pfam" id="PF09286">
    <property type="entry name" value="Pro-kuma_activ"/>
    <property type="match status" value="1"/>
</dbReference>
<dbReference type="InterPro" id="IPR023828">
    <property type="entry name" value="Peptidase_S8_Ser-AS"/>
</dbReference>
<evidence type="ECO:0000256" key="4">
    <source>
        <dbReference type="ARBA" id="ARBA00022801"/>
    </source>
</evidence>
<evidence type="ECO:0000259" key="10">
    <source>
        <dbReference type="PROSITE" id="PS51695"/>
    </source>
</evidence>
<name>A0ABW4FHM7_9PSEU</name>
<evidence type="ECO:0000256" key="7">
    <source>
        <dbReference type="ARBA" id="ARBA00023145"/>
    </source>
</evidence>
<gene>
    <name evidence="11" type="ORF">ACFSCY_11310</name>
</gene>
<dbReference type="PROSITE" id="PS51695">
    <property type="entry name" value="SEDOLISIN"/>
    <property type="match status" value="1"/>
</dbReference>
<dbReference type="PANTHER" id="PTHR14218">
    <property type="entry name" value="PROTEASE S8 TRIPEPTIDYL PEPTIDASE I CLN2"/>
    <property type="match status" value="1"/>
</dbReference>
<feature type="region of interest" description="Disordered" evidence="8">
    <location>
        <begin position="193"/>
        <end position="219"/>
    </location>
</feature>
<feature type="region of interest" description="Disordered" evidence="8">
    <location>
        <begin position="1"/>
        <end position="20"/>
    </location>
</feature>
<dbReference type="SMART" id="SM00944">
    <property type="entry name" value="Pro-kuma_activ"/>
    <property type="match status" value="1"/>
</dbReference>
<feature type="chain" id="PRO_5046204424" evidence="9">
    <location>
        <begin position="40"/>
        <end position="597"/>
    </location>
</feature>
<evidence type="ECO:0000256" key="5">
    <source>
        <dbReference type="ARBA" id="ARBA00022825"/>
    </source>
</evidence>
<organism evidence="11 12">
    <name type="scientific">Pseudonocardia aurantiaca</name>
    <dbReference type="NCBI Taxonomy" id="75290"/>
    <lineage>
        <taxon>Bacteria</taxon>
        <taxon>Bacillati</taxon>
        <taxon>Actinomycetota</taxon>
        <taxon>Actinomycetes</taxon>
        <taxon>Pseudonocardiales</taxon>
        <taxon>Pseudonocardiaceae</taxon>
        <taxon>Pseudonocardia</taxon>
    </lineage>
</organism>
<dbReference type="Pfam" id="PF00082">
    <property type="entry name" value="Peptidase_S8"/>
    <property type="match status" value="1"/>
</dbReference>
<evidence type="ECO:0000313" key="11">
    <source>
        <dbReference type="EMBL" id="MFD1530031.1"/>
    </source>
</evidence>
<evidence type="ECO:0000256" key="2">
    <source>
        <dbReference type="ARBA" id="ARBA00022670"/>
    </source>
</evidence>
<keyword evidence="7" id="KW-0865">Zymogen</keyword>
<dbReference type="RefSeq" id="WP_343976549.1">
    <property type="nucleotide sequence ID" value="NZ_BAAAJG010000008.1"/>
</dbReference>
<comment type="caution">
    <text evidence="11">The sequence shown here is derived from an EMBL/GenBank/DDBJ whole genome shotgun (WGS) entry which is preliminary data.</text>
</comment>
<dbReference type="InterPro" id="IPR015366">
    <property type="entry name" value="S53_propep"/>
</dbReference>
<dbReference type="GO" id="GO:0006508">
    <property type="term" value="P:proteolysis"/>
    <property type="evidence" value="ECO:0007669"/>
    <property type="project" value="UniProtKB-KW"/>
</dbReference>
<feature type="domain" description="Peptidase S53" evidence="10">
    <location>
        <begin position="233"/>
        <end position="596"/>
    </location>
</feature>
<dbReference type="PROSITE" id="PS00138">
    <property type="entry name" value="SUBTILASE_SER"/>
    <property type="match status" value="1"/>
</dbReference>
<protein>
    <submittedName>
        <fullName evidence="11">Protease pro-enzyme activation domain-containing protein</fullName>
    </submittedName>
</protein>
<evidence type="ECO:0000256" key="1">
    <source>
        <dbReference type="ARBA" id="ARBA00001913"/>
    </source>
</evidence>
<keyword evidence="9" id="KW-0732">Signal</keyword>
<keyword evidence="12" id="KW-1185">Reference proteome</keyword>
<dbReference type="GO" id="GO:0008233">
    <property type="term" value="F:peptidase activity"/>
    <property type="evidence" value="ECO:0007669"/>
    <property type="project" value="UniProtKB-KW"/>
</dbReference>
<evidence type="ECO:0000256" key="3">
    <source>
        <dbReference type="ARBA" id="ARBA00022723"/>
    </source>
</evidence>
<dbReference type="PANTHER" id="PTHR14218:SF15">
    <property type="entry name" value="TRIPEPTIDYL-PEPTIDASE 1"/>
    <property type="match status" value="1"/>
</dbReference>
<evidence type="ECO:0000256" key="8">
    <source>
        <dbReference type="SAM" id="MobiDB-lite"/>
    </source>
</evidence>
<proteinExistence type="predicted"/>
<keyword evidence="3" id="KW-0479">Metal-binding</keyword>
<dbReference type="Proteomes" id="UP001597145">
    <property type="component" value="Unassembled WGS sequence"/>
</dbReference>
<dbReference type="SUPFAM" id="SSF52743">
    <property type="entry name" value="Subtilisin-like"/>
    <property type="match status" value="1"/>
</dbReference>
<dbReference type="InterPro" id="IPR000209">
    <property type="entry name" value="Peptidase_S8/S53_dom"/>
</dbReference>
<dbReference type="Gene3D" id="3.40.50.200">
    <property type="entry name" value="Peptidase S8/S53 domain"/>
    <property type="match status" value="1"/>
</dbReference>
<dbReference type="InterPro" id="IPR036852">
    <property type="entry name" value="Peptidase_S8/S53_dom_sf"/>
</dbReference>
<dbReference type="CDD" id="cd04056">
    <property type="entry name" value="Peptidases_S53"/>
    <property type="match status" value="1"/>
</dbReference>
<dbReference type="InterPro" id="IPR050819">
    <property type="entry name" value="Tripeptidyl-peptidase_I"/>
</dbReference>
<reference evidence="12" key="1">
    <citation type="journal article" date="2019" name="Int. J. Syst. Evol. Microbiol.">
        <title>The Global Catalogue of Microorganisms (GCM) 10K type strain sequencing project: providing services to taxonomists for standard genome sequencing and annotation.</title>
        <authorList>
            <consortium name="The Broad Institute Genomics Platform"/>
            <consortium name="The Broad Institute Genome Sequencing Center for Infectious Disease"/>
            <person name="Wu L."/>
            <person name="Ma J."/>
        </authorList>
    </citation>
    <scope>NUCLEOTIDE SEQUENCE [LARGE SCALE GENOMIC DNA]</scope>
    <source>
        <strain evidence="12">JCM 12165</strain>
    </source>
</reference>
<accession>A0ABW4FHM7</accession>
<dbReference type="EMBL" id="JBHUCP010000007">
    <property type="protein sequence ID" value="MFD1530031.1"/>
    <property type="molecule type" value="Genomic_DNA"/>
</dbReference>
<sequence>MTTIGGPRIRRGGDARPRMRPARRSVLAALLTSVLFASACASSPQVPPSAGVFIPAARSGDVTFYLSLPSSPAALAAAAVNVSTPGSPTYRRFLSLDAAAGQFGAADAQISAAADAVHGLGLNFAADPTKLFARVSGSIAQWNTALGAPLAQRPGDASSPFITYSLPTQVPAALQPPGTALLLSNAQVYDPIAHGSQAPRTPSPTPGGSPWPRNTGTPPATTCQAPLVQQRRVYAPQQIQTAYGIDRLRAAASGTPVITVLDMGGGWLQGDLDRAAQCFGYTAPTVVQAQGDGVAEAIAKASAETSLDVQTVAAVAPGAHLRLVQTTADNGGMLDAFSRALGDTAGPPDVVTLSYGRCLVAENEVAPAFLATTDAVLAMTALTGVSAFVAAGDTGSTTCAKSPGTSLSYPAVSPFVTAVGGTRLALSPANTRTSETVWNDSAYGEKAAGGGAVGGMTPRPAYQSGATSAQFRAVPDVSAVADIVPGWPVVINSTLQTVGGTSGSTPLTAASTALVAASERQAGRPPLGLVNGWFYAAAGSKSASNPSPNSAAFFDVTEGNNDLAAVGCCAATAGYDPASGLGVPNWAALPATLTGPG</sequence>
<dbReference type="SUPFAM" id="SSF54897">
    <property type="entry name" value="Protease propeptides/inhibitors"/>
    <property type="match status" value="1"/>
</dbReference>
<dbReference type="InterPro" id="IPR030400">
    <property type="entry name" value="Sedolisin_dom"/>
</dbReference>
<keyword evidence="6" id="KW-0106">Calcium</keyword>
<evidence type="ECO:0000313" key="12">
    <source>
        <dbReference type="Proteomes" id="UP001597145"/>
    </source>
</evidence>
<feature type="signal peptide" evidence="9">
    <location>
        <begin position="1"/>
        <end position="39"/>
    </location>
</feature>